<name>A0A4S8HXV5_9BACT</name>
<accession>A0A4S8HXV5</accession>
<evidence type="ECO:0000256" key="1">
    <source>
        <dbReference type="SAM" id="Phobius"/>
    </source>
</evidence>
<evidence type="ECO:0000313" key="2">
    <source>
        <dbReference type="EMBL" id="THU40480.1"/>
    </source>
</evidence>
<keyword evidence="1" id="KW-1133">Transmembrane helix</keyword>
<dbReference type="Proteomes" id="UP000306918">
    <property type="component" value="Unassembled WGS sequence"/>
</dbReference>
<feature type="transmembrane region" description="Helical" evidence="1">
    <location>
        <begin position="12"/>
        <end position="33"/>
    </location>
</feature>
<dbReference type="EMBL" id="STFF01000002">
    <property type="protein sequence ID" value="THU40480.1"/>
    <property type="molecule type" value="Genomic_DNA"/>
</dbReference>
<comment type="caution">
    <text evidence="2">The sequence shown here is derived from an EMBL/GenBank/DDBJ whole genome shotgun (WGS) entry which is preliminary data.</text>
</comment>
<keyword evidence="1" id="KW-0812">Transmembrane</keyword>
<organism evidence="2 3">
    <name type="scientific">Niastella caeni</name>
    <dbReference type="NCBI Taxonomy" id="2569763"/>
    <lineage>
        <taxon>Bacteria</taxon>
        <taxon>Pseudomonadati</taxon>
        <taxon>Bacteroidota</taxon>
        <taxon>Chitinophagia</taxon>
        <taxon>Chitinophagales</taxon>
        <taxon>Chitinophagaceae</taxon>
        <taxon>Niastella</taxon>
    </lineage>
</organism>
<keyword evidence="3" id="KW-1185">Reference proteome</keyword>
<gene>
    <name evidence="2" type="ORF">FAM09_11505</name>
</gene>
<dbReference type="PROSITE" id="PS51257">
    <property type="entry name" value="PROKAR_LIPOPROTEIN"/>
    <property type="match status" value="1"/>
</dbReference>
<evidence type="ECO:0000313" key="3">
    <source>
        <dbReference type="Proteomes" id="UP000306918"/>
    </source>
</evidence>
<protein>
    <submittedName>
        <fullName evidence="2">Uncharacterized protein</fullName>
    </submittedName>
</protein>
<reference evidence="2 3" key="1">
    <citation type="submission" date="2019-04" db="EMBL/GenBank/DDBJ databases">
        <title>Niastella caeni sp. nov., isolated from activated sludge.</title>
        <authorList>
            <person name="Sheng M."/>
        </authorList>
    </citation>
    <scope>NUCLEOTIDE SEQUENCE [LARGE SCALE GENOMIC DNA]</scope>
    <source>
        <strain evidence="2 3">HX-2-15</strain>
    </source>
</reference>
<dbReference type="OrthoDB" id="675489at2"/>
<dbReference type="AlphaFoldDB" id="A0A4S8HXV5"/>
<proteinExistence type="predicted"/>
<dbReference type="RefSeq" id="WP_136577233.1">
    <property type="nucleotide sequence ID" value="NZ_STFF01000002.1"/>
</dbReference>
<keyword evidence="1" id="KW-0472">Membrane</keyword>
<sequence length="175" mass="19262">MAKNLIDHQNALLKPITPLLHLILGTALILFSACKSTKVAQAQNGNQSKAISSCDQTIKYYSEKIRMVNSGQEKSFNTEITINPSDKLINISSEPPEQEKVSFNVVIEGIDCHLNSDLTAGQVTYNGYINQQDGSTTQITLMVEAKDGSLTITDPNSKDDGNFLMIVSKWEIIKE</sequence>